<dbReference type="InterPro" id="IPR000524">
    <property type="entry name" value="Tscrpt_reg_HTH_GntR"/>
</dbReference>
<dbReference type="Gene3D" id="1.10.10.10">
    <property type="entry name" value="Winged helix-like DNA-binding domain superfamily/Winged helix DNA-binding domain"/>
    <property type="match status" value="1"/>
</dbReference>
<dbReference type="GO" id="GO:0003700">
    <property type="term" value="F:DNA-binding transcription factor activity"/>
    <property type="evidence" value="ECO:0007669"/>
    <property type="project" value="InterPro"/>
</dbReference>
<dbReference type="SMART" id="SM00895">
    <property type="entry name" value="FCD"/>
    <property type="match status" value="1"/>
</dbReference>
<dbReference type="InterPro" id="IPR036390">
    <property type="entry name" value="WH_DNA-bd_sf"/>
</dbReference>
<dbReference type="GO" id="GO:0003677">
    <property type="term" value="F:DNA binding"/>
    <property type="evidence" value="ECO:0007669"/>
    <property type="project" value="UniProtKB-KW"/>
</dbReference>
<dbReference type="RefSeq" id="WP_016714594.1">
    <property type="nucleotide sequence ID" value="NZ_AP022324.1"/>
</dbReference>
<dbReference type="InterPro" id="IPR036388">
    <property type="entry name" value="WH-like_DNA-bd_sf"/>
</dbReference>
<evidence type="ECO:0000313" key="5">
    <source>
        <dbReference type="Proteomes" id="UP000464661"/>
    </source>
</evidence>
<keyword evidence="1" id="KW-0805">Transcription regulation</keyword>
<keyword evidence="2" id="KW-0238">DNA-binding</keyword>
<dbReference type="SUPFAM" id="SSF46785">
    <property type="entry name" value="Winged helix' DNA-binding domain"/>
    <property type="match status" value="1"/>
</dbReference>
<accession>A0A0P7CSQ4</accession>
<reference evidence="4 5" key="1">
    <citation type="submission" date="2020-01" db="EMBL/GenBank/DDBJ databases">
        <title>Complete Genome Sequence of Pseudomonas putida Strain TS312, Harboring the HdtS type N-acyl-homoserine Lactone Synthase, Isolated from a Paper Mill.</title>
        <authorList>
            <person name="Hosoe A."/>
            <person name="Suenaga T."/>
            <person name="Sugi T."/>
            <person name="Izumi T."/>
            <person name="Nagai N."/>
            <person name="Terada A."/>
        </authorList>
    </citation>
    <scope>NUCLEOTIDE SEQUENCE [LARGE SCALE GENOMIC DNA]</scope>
    <source>
        <strain evidence="4 5">TS312</strain>
    </source>
</reference>
<organism evidence="4 5">
    <name type="scientific">Pseudomonas putida</name>
    <name type="common">Arthrobacter siderocapsulatus</name>
    <dbReference type="NCBI Taxonomy" id="303"/>
    <lineage>
        <taxon>Bacteria</taxon>
        <taxon>Pseudomonadati</taxon>
        <taxon>Pseudomonadota</taxon>
        <taxon>Gammaproteobacteria</taxon>
        <taxon>Pseudomonadales</taxon>
        <taxon>Pseudomonadaceae</taxon>
        <taxon>Pseudomonas</taxon>
    </lineage>
</organism>
<evidence type="ECO:0000256" key="2">
    <source>
        <dbReference type="ARBA" id="ARBA00023125"/>
    </source>
</evidence>
<sequence length="241" mass="26307">MNASLGTRRANLAETVIQELSSRIDNGTYGPGDKLPSEQELCKEFNVSRPVIREAVASLRLGGRLIARQGVGVFVVEQDVKRIGFAIDSVVDDVRAAAQILELRLGIETESVARAAERRSPASMAAITEAFDRFNSLDGATQEEEAKADFEFHLAIARATSNPHFTQLLEALGPDIILDLNLKHGQVTGKNRQAHIKKIAREHGAILSAISMGDVASARTALRKHLEESLSRYQRLLDSKA</sequence>
<dbReference type="Proteomes" id="UP000464661">
    <property type="component" value="Chromosome"/>
</dbReference>
<name>A0A0P7CSQ4_PSEPU</name>
<dbReference type="AlphaFoldDB" id="A0A0P7CSQ4"/>
<dbReference type="GeneID" id="83669294"/>
<dbReference type="CDD" id="cd07377">
    <property type="entry name" value="WHTH_GntR"/>
    <property type="match status" value="1"/>
</dbReference>
<dbReference type="SUPFAM" id="SSF48008">
    <property type="entry name" value="GntR ligand-binding domain-like"/>
    <property type="match status" value="1"/>
</dbReference>
<dbReference type="Pfam" id="PF07729">
    <property type="entry name" value="FCD"/>
    <property type="match status" value="1"/>
</dbReference>
<evidence type="ECO:0000256" key="1">
    <source>
        <dbReference type="ARBA" id="ARBA00023015"/>
    </source>
</evidence>
<dbReference type="PANTHER" id="PTHR43537">
    <property type="entry name" value="TRANSCRIPTIONAL REGULATOR, GNTR FAMILY"/>
    <property type="match status" value="1"/>
</dbReference>
<dbReference type="Pfam" id="PF00392">
    <property type="entry name" value="GntR"/>
    <property type="match status" value="1"/>
</dbReference>
<proteinExistence type="predicted"/>
<dbReference type="PANTHER" id="PTHR43537:SF5">
    <property type="entry name" value="UXU OPERON TRANSCRIPTIONAL REGULATOR"/>
    <property type="match status" value="1"/>
</dbReference>
<dbReference type="InterPro" id="IPR008920">
    <property type="entry name" value="TF_FadR/GntR_C"/>
</dbReference>
<keyword evidence="3" id="KW-0804">Transcription</keyword>
<dbReference type="PRINTS" id="PR00035">
    <property type="entry name" value="HTHGNTR"/>
</dbReference>
<evidence type="ECO:0000256" key="3">
    <source>
        <dbReference type="ARBA" id="ARBA00023163"/>
    </source>
</evidence>
<dbReference type="SMART" id="SM00345">
    <property type="entry name" value="HTH_GNTR"/>
    <property type="match status" value="1"/>
</dbReference>
<dbReference type="OrthoDB" id="1040417at2"/>
<protein>
    <submittedName>
        <fullName evidence="4">GntR family transcriptional regulator</fullName>
    </submittedName>
</protein>
<dbReference type="Gene3D" id="1.20.120.530">
    <property type="entry name" value="GntR ligand-binding domain-like"/>
    <property type="match status" value="1"/>
</dbReference>
<evidence type="ECO:0000313" key="4">
    <source>
        <dbReference type="EMBL" id="BBU44537.1"/>
    </source>
</evidence>
<dbReference type="InterPro" id="IPR011711">
    <property type="entry name" value="GntR_C"/>
</dbReference>
<gene>
    <name evidence="4" type="ORF">PPTS312_24520</name>
</gene>
<dbReference type="PROSITE" id="PS50949">
    <property type="entry name" value="HTH_GNTR"/>
    <property type="match status" value="1"/>
</dbReference>
<dbReference type="EMBL" id="AP022324">
    <property type="protein sequence ID" value="BBU44537.1"/>
    <property type="molecule type" value="Genomic_DNA"/>
</dbReference>